<dbReference type="EMBL" id="QKXF01000385">
    <property type="protein sequence ID" value="RQM11829.1"/>
    <property type="molecule type" value="Genomic_DNA"/>
</dbReference>
<dbReference type="EMBL" id="QLLG01000457">
    <property type="protein sequence ID" value="RMX63050.1"/>
    <property type="molecule type" value="Genomic_DNA"/>
</dbReference>
<evidence type="ECO:0000313" key="1">
    <source>
        <dbReference type="EMBL" id="RMX63050.1"/>
    </source>
</evidence>
<keyword evidence="3" id="KW-1185">Reference proteome</keyword>
<accession>A0A3M6VFE1</accession>
<proteinExistence type="predicted"/>
<comment type="caution">
    <text evidence="1">The sequence shown here is derived from an EMBL/GenBank/DDBJ whole genome shotgun (WGS) entry which is preliminary data.</text>
</comment>
<sequence>MQVPAPLTEVANFTTTSGSNVPGKLEAYGYEQSLSISNLTLDRKMQKMQLTDFQSAAVIKSQEFRGNQTVSEAQTEL</sequence>
<protein>
    <submittedName>
        <fullName evidence="1">Uncharacterized protein</fullName>
    </submittedName>
</protein>
<organism evidence="1 3">
    <name type="scientific">Peronospora effusa</name>
    <dbReference type="NCBI Taxonomy" id="542832"/>
    <lineage>
        <taxon>Eukaryota</taxon>
        <taxon>Sar</taxon>
        <taxon>Stramenopiles</taxon>
        <taxon>Oomycota</taxon>
        <taxon>Peronosporomycetes</taxon>
        <taxon>Peronosporales</taxon>
        <taxon>Peronosporaceae</taxon>
        <taxon>Peronospora</taxon>
    </lineage>
</organism>
<name>A0A3M6VFE1_9STRA</name>
<gene>
    <name evidence="2" type="ORF">DD237_007466</name>
    <name evidence="1" type="ORF">DD238_007086</name>
</gene>
<dbReference type="Proteomes" id="UP000286097">
    <property type="component" value="Unassembled WGS sequence"/>
</dbReference>
<dbReference type="VEuPathDB" id="FungiDB:DD237_007466"/>
<dbReference type="Proteomes" id="UP000282087">
    <property type="component" value="Unassembled WGS sequence"/>
</dbReference>
<dbReference type="AlphaFoldDB" id="A0A3M6VFE1"/>
<evidence type="ECO:0000313" key="4">
    <source>
        <dbReference type="Proteomes" id="UP000286097"/>
    </source>
</evidence>
<evidence type="ECO:0000313" key="2">
    <source>
        <dbReference type="EMBL" id="RQM11829.1"/>
    </source>
</evidence>
<evidence type="ECO:0000313" key="3">
    <source>
        <dbReference type="Proteomes" id="UP000282087"/>
    </source>
</evidence>
<reference evidence="3 4" key="1">
    <citation type="submission" date="2018-06" db="EMBL/GenBank/DDBJ databases">
        <title>Comparative genomics of downy mildews reveals potential adaptations to biotrophy.</title>
        <authorList>
            <person name="Fletcher K."/>
            <person name="Klosterman S.J."/>
            <person name="Derevnina L."/>
            <person name="Martin F."/>
            <person name="Koike S."/>
            <person name="Reyes Chin-Wo S."/>
            <person name="Mou B."/>
            <person name="Michelmore R."/>
        </authorList>
    </citation>
    <scope>NUCLEOTIDE SEQUENCE [LARGE SCALE GENOMIC DNA]</scope>
    <source>
        <strain evidence="2 4">R13</strain>
        <strain evidence="1 3">R14</strain>
    </source>
</reference>